<dbReference type="CDD" id="cd10234">
    <property type="entry name" value="ASKHA_NBD_HSP70_DnaK-like"/>
    <property type="match status" value="1"/>
</dbReference>
<dbReference type="InterPro" id="IPR043129">
    <property type="entry name" value="ATPase_NBD"/>
</dbReference>
<dbReference type="Gene3D" id="2.60.34.10">
    <property type="entry name" value="Substrate Binding Domain Of DNAk, Chain A, domain 1"/>
    <property type="match status" value="1"/>
</dbReference>
<evidence type="ECO:0000256" key="4">
    <source>
        <dbReference type="ARBA" id="ARBA00022553"/>
    </source>
</evidence>
<dbReference type="SUPFAM" id="SSF100920">
    <property type="entry name" value="Heat shock protein 70kD (HSP70), peptide-binding domain"/>
    <property type="match status" value="1"/>
</dbReference>
<dbReference type="Gene3D" id="3.90.640.10">
    <property type="entry name" value="Actin, Chain A, domain 4"/>
    <property type="match status" value="1"/>
</dbReference>
<dbReference type="PROSITE" id="PS00329">
    <property type="entry name" value="HSP70_2"/>
    <property type="match status" value="1"/>
</dbReference>
<evidence type="ECO:0000256" key="1">
    <source>
        <dbReference type="ARBA" id="ARBA00002290"/>
    </source>
</evidence>
<comment type="caution">
    <text evidence="12">The sequence shown here is derived from an EMBL/GenBank/DDBJ whole genome shotgun (WGS) entry which is preliminary data.</text>
</comment>
<keyword evidence="5 9" id="KW-0547">Nucleotide-binding</keyword>
<keyword evidence="8 9" id="KW-0143">Chaperone</keyword>
<dbReference type="InterPro" id="IPR018181">
    <property type="entry name" value="Heat_shock_70_CS"/>
</dbReference>
<dbReference type="SUPFAM" id="SSF53067">
    <property type="entry name" value="Actin-like ATPase domain"/>
    <property type="match status" value="2"/>
</dbReference>
<dbReference type="InterPro" id="IPR029048">
    <property type="entry name" value="HSP70_C_sf"/>
</dbReference>
<dbReference type="Proteomes" id="UP001549162">
    <property type="component" value="Unassembled WGS sequence"/>
</dbReference>
<dbReference type="PROSITE" id="PS01036">
    <property type="entry name" value="HSP70_3"/>
    <property type="match status" value="1"/>
</dbReference>
<feature type="coiled-coil region" evidence="11">
    <location>
        <begin position="224"/>
        <end position="251"/>
    </location>
</feature>
<evidence type="ECO:0000256" key="7">
    <source>
        <dbReference type="ARBA" id="ARBA00023016"/>
    </source>
</evidence>
<feature type="modified residue" description="Phosphothreonine; by autocatalysis" evidence="9">
    <location>
        <position position="175"/>
    </location>
</feature>
<dbReference type="SUPFAM" id="SSF100934">
    <property type="entry name" value="Heat shock protein 70kD (HSP70), C-terminal subdomain"/>
    <property type="match status" value="1"/>
</dbReference>
<evidence type="ECO:0000256" key="6">
    <source>
        <dbReference type="ARBA" id="ARBA00022840"/>
    </source>
</evidence>
<dbReference type="Gene3D" id="1.20.1270.10">
    <property type="match status" value="1"/>
</dbReference>
<dbReference type="HAMAP" id="MF_00332">
    <property type="entry name" value="DnaK"/>
    <property type="match status" value="1"/>
</dbReference>
<dbReference type="RefSeq" id="WP_354367572.1">
    <property type="nucleotide sequence ID" value="NZ_JBEPMA010000004.1"/>
</dbReference>
<dbReference type="Gene3D" id="3.30.420.40">
    <property type="match status" value="2"/>
</dbReference>
<evidence type="ECO:0000313" key="13">
    <source>
        <dbReference type="Proteomes" id="UP001549162"/>
    </source>
</evidence>
<dbReference type="Pfam" id="PF00012">
    <property type="entry name" value="HSP70"/>
    <property type="match status" value="1"/>
</dbReference>
<keyword evidence="13" id="KW-1185">Reference proteome</keyword>
<dbReference type="PANTHER" id="PTHR19375">
    <property type="entry name" value="HEAT SHOCK PROTEIN 70KDA"/>
    <property type="match status" value="1"/>
</dbReference>
<dbReference type="InterPro" id="IPR012725">
    <property type="entry name" value="Chaperone_DnaK"/>
</dbReference>
<comment type="function">
    <text evidence="1 9">Acts as a chaperone.</text>
</comment>
<name>A0ABV2JAK3_9FIRM</name>
<dbReference type="InterPro" id="IPR029047">
    <property type="entry name" value="HSP70_peptide-bd_sf"/>
</dbReference>
<gene>
    <name evidence="9" type="primary">dnaK</name>
    <name evidence="12" type="ORF">ABID14_000905</name>
</gene>
<evidence type="ECO:0000313" key="12">
    <source>
        <dbReference type="EMBL" id="MET3617276.1"/>
    </source>
</evidence>
<dbReference type="EMBL" id="JBEPMA010000004">
    <property type="protein sequence ID" value="MET3617276.1"/>
    <property type="molecule type" value="Genomic_DNA"/>
</dbReference>
<reference evidence="12 13" key="1">
    <citation type="submission" date="2024-06" db="EMBL/GenBank/DDBJ databases">
        <title>Genomic Encyclopedia of Type Strains, Phase IV (KMG-IV): sequencing the most valuable type-strain genomes for metagenomic binning, comparative biology and taxonomic classification.</title>
        <authorList>
            <person name="Goeker M."/>
        </authorList>
    </citation>
    <scope>NUCLEOTIDE SEQUENCE [LARGE SCALE GENOMIC DNA]</scope>
    <source>
        <strain evidence="12 13">DSM 21460</strain>
    </source>
</reference>
<organism evidence="12 13">
    <name type="scientific">Peptoniphilus olsenii</name>
    <dbReference type="NCBI Taxonomy" id="411570"/>
    <lineage>
        <taxon>Bacteria</taxon>
        <taxon>Bacillati</taxon>
        <taxon>Bacillota</taxon>
        <taxon>Tissierellia</taxon>
        <taxon>Tissierellales</taxon>
        <taxon>Peptoniphilaceae</taxon>
        <taxon>Peptoniphilus</taxon>
    </lineage>
</organism>
<evidence type="ECO:0000256" key="3">
    <source>
        <dbReference type="ARBA" id="ARBA00014415"/>
    </source>
</evidence>
<proteinExistence type="evidence at transcript level"/>
<accession>A0ABV2JAK3</accession>
<dbReference type="PROSITE" id="PS00297">
    <property type="entry name" value="HSP70_1"/>
    <property type="match status" value="1"/>
</dbReference>
<dbReference type="NCBIfam" id="TIGR02350">
    <property type="entry name" value="prok_dnaK"/>
    <property type="match status" value="1"/>
</dbReference>
<evidence type="ECO:0000256" key="10">
    <source>
        <dbReference type="RuleBase" id="RU003322"/>
    </source>
</evidence>
<protein>
    <recommendedName>
        <fullName evidence="3 9">Chaperone protein DnaK</fullName>
    </recommendedName>
    <alternativeName>
        <fullName evidence="9">HSP70</fullName>
    </alternativeName>
    <alternativeName>
        <fullName evidence="9">Heat shock 70 kDa protein</fullName>
    </alternativeName>
    <alternativeName>
        <fullName evidence="9">Heat shock protein 70</fullName>
    </alternativeName>
</protein>
<sequence length="606" mass="65954">MGKIIGIDLGTTNSAVAVMEGGDAVIIPNIEGNRTTPSVVAFTKDGERLVGETAKRQAITNPDRTIQSIKRHMGSDYEIKVDSKTYTPQDISAMILQKLKSDAESYLGEKITEAVITVPAYFTDAQRQATKDAGRIAGLDVKRIVNEPTAAALAYGEDKDSGSQTVMVYDLGGGTFDVSILELSDGVFEVHSTRGNNKLGGDDFDNKLIDYIAEEFKKENGIDLKADKMSLQRLKEAAEKAKKELSSTMSTNINLPFITASQSGPLHLNMDISRAKFDELTQDLVKMTEGPVKDALSDAGLTANDIDKVLLVGGSTRIPAVQECIKKLTGKQPQKDINPDECVALGAAIQGGVLSGDVKDLLLLDVTPLSLGIETMGNITTRLIERNTTIPTKKSQTFTTAADNQTSVEIHVLQGERQMAKDNVTLGRFTLDGIAPARRGVPQIEVTFDIDANGIVNVSAKDLGTGKEQHITITSSTNLNEEEIEKKVKEAEMYAKEDEKKKDLIEAKNNADSIIYQSENTLKDVEGKISDDDKNKIESAIENLKAVKDSEDVEDIKAKTEELTQAFYSISEQIYKNSQEGQATGEQTQDDDVVDADYEVVDEDEE</sequence>
<dbReference type="PRINTS" id="PR00301">
    <property type="entry name" value="HEATSHOCK70"/>
</dbReference>
<comment type="induction">
    <text evidence="9">By stress conditions e.g. heat shock.</text>
</comment>
<evidence type="ECO:0000256" key="5">
    <source>
        <dbReference type="ARBA" id="ARBA00022741"/>
    </source>
</evidence>
<dbReference type="NCBIfam" id="NF001413">
    <property type="entry name" value="PRK00290.1"/>
    <property type="match status" value="1"/>
</dbReference>
<evidence type="ECO:0000256" key="9">
    <source>
        <dbReference type="HAMAP-Rule" id="MF_00332"/>
    </source>
</evidence>
<comment type="similarity">
    <text evidence="2 9 10">Belongs to the heat shock protein 70 family.</text>
</comment>
<keyword evidence="6 9" id="KW-0067">ATP-binding</keyword>
<evidence type="ECO:0000256" key="2">
    <source>
        <dbReference type="ARBA" id="ARBA00007381"/>
    </source>
</evidence>
<evidence type="ECO:0000256" key="11">
    <source>
        <dbReference type="SAM" id="Coils"/>
    </source>
</evidence>
<evidence type="ECO:0000256" key="8">
    <source>
        <dbReference type="ARBA" id="ARBA00023186"/>
    </source>
</evidence>
<keyword evidence="11" id="KW-0175">Coiled coil</keyword>
<keyword evidence="4 9" id="KW-0597">Phosphoprotein</keyword>
<keyword evidence="7 9" id="KW-0346">Stress response</keyword>
<dbReference type="InterPro" id="IPR013126">
    <property type="entry name" value="Hsp_70_fam"/>
</dbReference>